<evidence type="ECO:0000313" key="7">
    <source>
        <dbReference type="EMBL" id="KAK3338615.1"/>
    </source>
</evidence>
<dbReference type="PROSITE" id="PS50011">
    <property type="entry name" value="PROTEIN_KINASE_DOM"/>
    <property type="match status" value="1"/>
</dbReference>
<dbReference type="Gene3D" id="1.10.510.10">
    <property type="entry name" value="Transferase(Phosphotransferase) domain 1"/>
    <property type="match status" value="1"/>
</dbReference>
<feature type="compositionally biased region" description="Basic and acidic residues" evidence="5">
    <location>
        <begin position="325"/>
        <end position="341"/>
    </location>
</feature>
<feature type="domain" description="Protein kinase" evidence="6">
    <location>
        <begin position="21"/>
        <end position="341"/>
    </location>
</feature>
<sequence length="341" mass="37838">MSELIITTKDDVVCLVTTDIKDSSIVLGANYFRWVLGSVRESDALYWGKVMGGPVSGHTIEQIQKALVRVSDERIFPPLPIPWWFAHTSVTVAASWDVEPDPDAYYLKRPWIVNLEEELDPPKQSNTVAMWFAHEIKQLERLARHPPHPNLVRYHGCRVRHGRITGALLGRVPGDELWIYLQAGKTVDKDPFLAALASAVDHLHNVIGLVHNDIHPGNIMVSPDGVPTLVDMGAAYPDGEEMTQAIAFGCWGGDPLDMDPETYYDGPRMGSPTSRKSRDLAALKQLHAWLDNPVDPWDTTIARQQVEMAACFVEVGNKRSRAAAARREASSRAAEHDEAAA</sequence>
<dbReference type="PANTHER" id="PTHR43289:SF6">
    <property type="entry name" value="SERINE_THREONINE-PROTEIN KINASE NEKL-3"/>
    <property type="match status" value="1"/>
</dbReference>
<dbReference type="InterPro" id="IPR000719">
    <property type="entry name" value="Prot_kinase_dom"/>
</dbReference>
<keyword evidence="3 7" id="KW-0418">Kinase</keyword>
<dbReference type="GO" id="GO:0004674">
    <property type="term" value="F:protein serine/threonine kinase activity"/>
    <property type="evidence" value="ECO:0007669"/>
    <property type="project" value="TreeGrafter"/>
</dbReference>
<reference evidence="7" key="1">
    <citation type="journal article" date="2023" name="Mol. Phylogenet. Evol.">
        <title>Genome-scale phylogeny and comparative genomics of the fungal order Sordariales.</title>
        <authorList>
            <person name="Hensen N."/>
            <person name="Bonometti L."/>
            <person name="Westerberg I."/>
            <person name="Brannstrom I.O."/>
            <person name="Guillou S."/>
            <person name="Cros-Aarteil S."/>
            <person name="Calhoun S."/>
            <person name="Haridas S."/>
            <person name="Kuo A."/>
            <person name="Mondo S."/>
            <person name="Pangilinan J."/>
            <person name="Riley R."/>
            <person name="LaButti K."/>
            <person name="Andreopoulos B."/>
            <person name="Lipzen A."/>
            <person name="Chen C."/>
            <person name="Yan M."/>
            <person name="Daum C."/>
            <person name="Ng V."/>
            <person name="Clum A."/>
            <person name="Steindorff A."/>
            <person name="Ohm R.A."/>
            <person name="Martin F."/>
            <person name="Silar P."/>
            <person name="Natvig D.O."/>
            <person name="Lalanne C."/>
            <person name="Gautier V."/>
            <person name="Ament-Velasquez S.L."/>
            <person name="Kruys A."/>
            <person name="Hutchinson M.I."/>
            <person name="Powell A.J."/>
            <person name="Barry K."/>
            <person name="Miller A.N."/>
            <person name="Grigoriev I.V."/>
            <person name="Debuchy R."/>
            <person name="Gladieux P."/>
            <person name="Hiltunen Thoren M."/>
            <person name="Johannesson H."/>
        </authorList>
    </citation>
    <scope>NUCLEOTIDE SEQUENCE</scope>
    <source>
        <strain evidence="7">CBS 955.72</strain>
    </source>
</reference>
<organism evidence="7 10">
    <name type="scientific">Lasiosphaeria hispida</name>
    <dbReference type="NCBI Taxonomy" id="260671"/>
    <lineage>
        <taxon>Eukaryota</taxon>
        <taxon>Fungi</taxon>
        <taxon>Dikarya</taxon>
        <taxon>Ascomycota</taxon>
        <taxon>Pezizomycotina</taxon>
        <taxon>Sordariomycetes</taxon>
        <taxon>Sordariomycetidae</taxon>
        <taxon>Sordariales</taxon>
        <taxon>Lasiosphaeriaceae</taxon>
        <taxon>Lasiosphaeria</taxon>
    </lineage>
</organism>
<evidence type="ECO:0000256" key="4">
    <source>
        <dbReference type="ARBA" id="ARBA00022840"/>
    </source>
</evidence>
<dbReference type="Proteomes" id="UP001275084">
    <property type="component" value="Unassembled WGS sequence"/>
</dbReference>
<dbReference type="EMBL" id="JAUIQD010000017">
    <property type="protein sequence ID" value="KAK3338619.1"/>
    <property type="molecule type" value="Genomic_DNA"/>
</dbReference>
<keyword evidence="2" id="KW-0547">Nucleotide-binding</keyword>
<evidence type="ECO:0000256" key="2">
    <source>
        <dbReference type="ARBA" id="ARBA00022741"/>
    </source>
</evidence>
<dbReference type="InterPro" id="IPR011009">
    <property type="entry name" value="Kinase-like_dom_sf"/>
</dbReference>
<dbReference type="EMBL" id="JAUIQD010000018">
    <property type="protein sequence ID" value="KAK3338615.1"/>
    <property type="molecule type" value="Genomic_DNA"/>
</dbReference>
<gene>
    <name evidence="8" type="ORF">B0T25DRAFT_512434</name>
    <name evidence="7" type="ORF">B0T25DRAFT_512437</name>
    <name evidence="9" type="ORF">B0T25DRAFT_572628</name>
</gene>
<evidence type="ECO:0000256" key="1">
    <source>
        <dbReference type="ARBA" id="ARBA00022679"/>
    </source>
</evidence>
<proteinExistence type="predicted"/>
<dbReference type="SUPFAM" id="SSF56112">
    <property type="entry name" value="Protein kinase-like (PK-like)"/>
    <property type="match status" value="1"/>
</dbReference>
<protein>
    <submittedName>
        <fullName evidence="7">Kinase-like domain-containing protein</fullName>
    </submittedName>
</protein>
<dbReference type="Pfam" id="PF00069">
    <property type="entry name" value="Pkinase"/>
    <property type="match status" value="1"/>
</dbReference>
<evidence type="ECO:0000256" key="3">
    <source>
        <dbReference type="ARBA" id="ARBA00022777"/>
    </source>
</evidence>
<keyword evidence="1" id="KW-0808">Transferase</keyword>
<name>A0AAJ0H4N5_9PEZI</name>
<reference evidence="7" key="2">
    <citation type="submission" date="2023-06" db="EMBL/GenBank/DDBJ databases">
        <authorList>
            <consortium name="Lawrence Berkeley National Laboratory"/>
            <person name="Haridas S."/>
            <person name="Hensen N."/>
            <person name="Bonometti L."/>
            <person name="Westerberg I."/>
            <person name="Brannstrom I.O."/>
            <person name="Guillou S."/>
            <person name="Cros-Aarteil S."/>
            <person name="Calhoun S."/>
            <person name="Kuo A."/>
            <person name="Mondo S."/>
            <person name="Pangilinan J."/>
            <person name="Riley R."/>
            <person name="Labutti K."/>
            <person name="Andreopoulos B."/>
            <person name="Lipzen A."/>
            <person name="Chen C."/>
            <person name="Yanf M."/>
            <person name="Daum C."/>
            <person name="Ng V."/>
            <person name="Clum A."/>
            <person name="Steindorff A."/>
            <person name="Ohm R."/>
            <person name="Martin F."/>
            <person name="Silar P."/>
            <person name="Natvig D."/>
            <person name="Lalanne C."/>
            <person name="Gautier V."/>
            <person name="Ament-Velasquez S.L."/>
            <person name="Kruys A."/>
            <person name="Hutchinson M.I."/>
            <person name="Powell A.J."/>
            <person name="Barry K."/>
            <person name="Miller A.N."/>
            <person name="Grigoriev I.V."/>
            <person name="Debuchy R."/>
            <person name="Gladieux P."/>
            <person name="Thoren M.H."/>
            <person name="Johannesson H."/>
        </authorList>
    </citation>
    <scope>NUCLEOTIDE SEQUENCE</scope>
    <source>
        <strain evidence="7">CBS 955.72</strain>
    </source>
</reference>
<evidence type="ECO:0000313" key="10">
    <source>
        <dbReference type="Proteomes" id="UP001275084"/>
    </source>
</evidence>
<dbReference type="AlphaFoldDB" id="A0AAJ0H4N5"/>
<keyword evidence="10" id="KW-1185">Reference proteome</keyword>
<comment type="caution">
    <text evidence="7">The sequence shown here is derived from an EMBL/GenBank/DDBJ whole genome shotgun (WGS) entry which is preliminary data.</text>
</comment>
<dbReference type="GO" id="GO:0005524">
    <property type="term" value="F:ATP binding"/>
    <property type="evidence" value="ECO:0007669"/>
    <property type="project" value="UniProtKB-KW"/>
</dbReference>
<dbReference type="EMBL" id="JAUIQD010000007">
    <property type="protein sequence ID" value="KAK3343624.1"/>
    <property type="molecule type" value="Genomic_DNA"/>
</dbReference>
<dbReference type="PANTHER" id="PTHR43289">
    <property type="entry name" value="MITOGEN-ACTIVATED PROTEIN KINASE KINASE KINASE 20-RELATED"/>
    <property type="match status" value="1"/>
</dbReference>
<feature type="region of interest" description="Disordered" evidence="5">
    <location>
        <begin position="322"/>
        <end position="341"/>
    </location>
</feature>
<keyword evidence="4" id="KW-0067">ATP-binding</keyword>
<accession>A0AAJ0H4N5</accession>
<evidence type="ECO:0000259" key="6">
    <source>
        <dbReference type="PROSITE" id="PS50011"/>
    </source>
</evidence>
<evidence type="ECO:0000313" key="9">
    <source>
        <dbReference type="EMBL" id="KAK3343624.1"/>
    </source>
</evidence>
<evidence type="ECO:0000313" key="8">
    <source>
        <dbReference type="EMBL" id="KAK3338619.1"/>
    </source>
</evidence>
<evidence type="ECO:0000256" key="5">
    <source>
        <dbReference type="SAM" id="MobiDB-lite"/>
    </source>
</evidence>